<evidence type="ECO:0000313" key="1">
    <source>
        <dbReference type="EMBL" id="GMI51991.1"/>
    </source>
</evidence>
<dbReference type="EMBL" id="BRYB01006206">
    <property type="protein sequence ID" value="GMI51991.1"/>
    <property type="molecule type" value="Genomic_DNA"/>
</dbReference>
<reference evidence="1 2" key="1">
    <citation type="journal article" date="2023" name="Commun. Biol.">
        <title>Genome analysis of Parmales, the sister group of diatoms, reveals the evolutionary specialization of diatoms from phago-mixotrophs to photoautotrophs.</title>
        <authorList>
            <person name="Ban H."/>
            <person name="Sato S."/>
            <person name="Yoshikawa S."/>
            <person name="Yamada K."/>
            <person name="Nakamura Y."/>
            <person name="Ichinomiya M."/>
            <person name="Sato N."/>
            <person name="Blanc-Mathieu R."/>
            <person name="Endo H."/>
            <person name="Kuwata A."/>
            <person name="Ogata H."/>
        </authorList>
    </citation>
    <scope>NUCLEOTIDE SEQUENCE [LARGE SCALE GENOMIC DNA]</scope>
</reference>
<protein>
    <submittedName>
        <fullName evidence="1">Uncharacterized protein</fullName>
    </submittedName>
</protein>
<name>A0ABQ6N9M5_9STRA</name>
<keyword evidence="2" id="KW-1185">Reference proteome</keyword>
<proteinExistence type="predicted"/>
<gene>
    <name evidence="1" type="ORF">TeGR_g14798</name>
</gene>
<sequence length="248" mass="26165">MIPLSALLHPPPLPPAPSTLHEVRVAEAAMVLELLQSLDVPLPFTIAISILSLPADVLLESYHIHLTAPSLAPSTSLASEVSAFVATLPDYKFSTTPGVYLRLGLASAPPPATSIPLASTPGLSVVRAPPLLARQTEALEPGQRVFASRDASAAKLTIKTYQAERAGVAYHSTGKVLGLVKDLLPTLAPNDVASILRVHPLVVAEAYEKLAMEAKAEAEAEAEADKIVRGGMRRVYSIVMVPIAVKVQ</sequence>
<organism evidence="1 2">
    <name type="scientific">Tetraparma gracilis</name>
    <dbReference type="NCBI Taxonomy" id="2962635"/>
    <lineage>
        <taxon>Eukaryota</taxon>
        <taxon>Sar</taxon>
        <taxon>Stramenopiles</taxon>
        <taxon>Ochrophyta</taxon>
        <taxon>Bolidophyceae</taxon>
        <taxon>Parmales</taxon>
        <taxon>Triparmaceae</taxon>
        <taxon>Tetraparma</taxon>
    </lineage>
</organism>
<comment type="caution">
    <text evidence="1">The sequence shown here is derived from an EMBL/GenBank/DDBJ whole genome shotgun (WGS) entry which is preliminary data.</text>
</comment>
<dbReference type="Proteomes" id="UP001165060">
    <property type="component" value="Unassembled WGS sequence"/>
</dbReference>
<evidence type="ECO:0000313" key="2">
    <source>
        <dbReference type="Proteomes" id="UP001165060"/>
    </source>
</evidence>
<accession>A0ABQ6N9M5</accession>